<evidence type="ECO:0000313" key="2">
    <source>
        <dbReference type="Proteomes" id="UP000805704"/>
    </source>
</evidence>
<keyword evidence="1" id="KW-0418">Kinase</keyword>
<evidence type="ECO:0000313" key="1">
    <source>
        <dbReference type="EMBL" id="KAG8003110.1"/>
    </source>
</evidence>
<feature type="non-terminal residue" evidence="1">
    <location>
        <position position="85"/>
    </location>
</feature>
<name>A0ACB7ELM2_NIBAL</name>
<keyword evidence="2" id="KW-1185">Reference proteome</keyword>
<reference evidence="1" key="1">
    <citation type="submission" date="2020-04" db="EMBL/GenBank/DDBJ databases">
        <title>A chromosome-scale assembly and high-density genetic map of the yellow drum (Nibea albiflora) genome.</title>
        <authorList>
            <person name="Xu D."/>
            <person name="Zhang W."/>
            <person name="Chen R."/>
            <person name="Tan P."/>
            <person name="Wang L."/>
            <person name="Song H."/>
            <person name="Tian L."/>
            <person name="Zhu Q."/>
            <person name="Wang B."/>
        </authorList>
    </citation>
    <scope>NUCLEOTIDE SEQUENCE</scope>
    <source>
        <strain evidence="1">ZJHYS-2018</strain>
    </source>
</reference>
<proteinExistence type="predicted"/>
<sequence>MSLVMEYLPYGSLIGYLDSNRHNVNTRRMLLFASQICKGMEYLQTLRYVHRDLAARNILVASDSLVKIADFGLTKIIPFDKEYYR</sequence>
<organism evidence="1 2">
    <name type="scientific">Nibea albiflora</name>
    <name type="common">Yellow drum</name>
    <name type="synonym">Corvina albiflora</name>
    <dbReference type="NCBI Taxonomy" id="240163"/>
    <lineage>
        <taxon>Eukaryota</taxon>
        <taxon>Metazoa</taxon>
        <taxon>Chordata</taxon>
        <taxon>Craniata</taxon>
        <taxon>Vertebrata</taxon>
        <taxon>Euteleostomi</taxon>
        <taxon>Actinopterygii</taxon>
        <taxon>Neopterygii</taxon>
        <taxon>Teleostei</taxon>
        <taxon>Neoteleostei</taxon>
        <taxon>Acanthomorphata</taxon>
        <taxon>Eupercaria</taxon>
        <taxon>Sciaenidae</taxon>
        <taxon>Nibea</taxon>
    </lineage>
</organism>
<protein>
    <submittedName>
        <fullName evidence="1">Tyrosine-protein kinase JAK2</fullName>
    </submittedName>
</protein>
<gene>
    <name evidence="1" type="primary">JAK2.3</name>
    <name evidence="1" type="ORF">GBF38_007469</name>
</gene>
<dbReference type="Proteomes" id="UP000805704">
    <property type="component" value="Chromosome 4"/>
</dbReference>
<accession>A0ACB7ELM2</accession>
<keyword evidence="1" id="KW-0808">Transferase</keyword>
<dbReference type="EMBL" id="CM024792">
    <property type="protein sequence ID" value="KAG8003110.1"/>
    <property type="molecule type" value="Genomic_DNA"/>
</dbReference>
<comment type="caution">
    <text evidence="1">The sequence shown here is derived from an EMBL/GenBank/DDBJ whole genome shotgun (WGS) entry which is preliminary data.</text>
</comment>